<dbReference type="Proteomes" id="UP000245876">
    <property type="component" value="Unassembled WGS sequence"/>
</dbReference>
<evidence type="ECO:0000256" key="1">
    <source>
        <dbReference type="SAM" id="MobiDB-lite"/>
    </source>
</evidence>
<protein>
    <submittedName>
        <fullName evidence="2">Uncharacterized protein</fullName>
    </submittedName>
</protein>
<comment type="caution">
    <text evidence="2">The sequence shown here is derived from an EMBL/GenBank/DDBJ whole genome shotgun (WGS) entry which is preliminary data.</text>
</comment>
<sequence length="68" mass="7503">MTEAVQSDRGQVPEVSADASGTGTPPTDTPIEQRYPELADIESKPIDDQIETYQAVLKSLQQRLDESR</sequence>
<evidence type="ECO:0000313" key="2">
    <source>
        <dbReference type="EMBL" id="PWG65335.1"/>
    </source>
</evidence>
<organism evidence="2 3">
    <name type="scientific">Bifidobacterium callitrichidarum</name>
    <dbReference type="NCBI Taxonomy" id="2052941"/>
    <lineage>
        <taxon>Bacteria</taxon>
        <taxon>Bacillati</taxon>
        <taxon>Actinomycetota</taxon>
        <taxon>Actinomycetes</taxon>
        <taxon>Bifidobacteriales</taxon>
        <taxon>Bifidobacteriaceae</taxon>
        <taxon>Bifidobacterium</taxon>
    </lineage>
</organism>
<proteinExistence type="predicted"/>
<accession>A0A2U2N826</accession>
<dbReference type="AlphaFoldDB" id="A0A2U2N826"/>
<reference evidence="2 3" key="1">
    <citation type="journal article" date="2018" name="Int. J. Syst. Evol. Microbiol.">
        <title>Bifidobacterium callitrichidarum sp. nov. from the faeces of the emperor tamarin (Saguinus imperator).</title>
        <authorList>
            <person name="Modesto M."/>
            <person name="Michelini S."/>
            <person name="Sansosti M.C."/>
            <person name="De Filippo C."/>
            <person name="Cavalieri D."/>
            <person name="Qvirist L."/>
            <person name="Andlid T."/>
            <person name="Spiezio C."/>
            <person name="Sandri C."/>
            <person name="Pascarelli S."/>
            <person name="Sgorbati B."/>
            <person name="Mattarelli P."/>
        </authorList>
    </citation>
    <scope>NUCLEOTIDE SEQUENCE [LARGE SCALE GENOMIC DNA]</scope>
    <source>
        <strain evidence="2 3">TRI 5</strain>
    </source>
</reference>
<dbReference type="RefSeq" id="WP_109057214.1">
    <property type="nucleotide sequence ID" value="NZ_QFFM01000013.1"/>
</dbReference>
<feature type="region of interest" description="Disordered" evidence="1">
    <location>
        <begin position="1"/>
        <end position="33"/>
    </location>
</feature>
<name>A0A2U2N826_9BIFI</name>
<dbReference type="EMBL" id="QFFM01000013">
    <property type="protein sequence ID" value="PWG65335.1"/>
    <property type="molecule type" value="Genomic_DNA"/>
</dbReference>
<dbReference type="OrthoDB" id="9975413at2"/>
<evidence type="ECO:0000313" key="3">
    <source>
        <dbReference type="Proteomes" id="UP000245876"/>
    </source>
</evidence>
<keyword evidence="3" id="KW-1185">Reference proteome</keyword>
<gene>
    <name evidence="2" type="ORF">DF196_07390</name>
</gene>